<dbReference type="Gene3D" id="3.40.630.30">
    <property type="match status" value="1"/>
</dbReference>
<accession>A0A7Y8GW76</accession>
<proteinExistence type="predicted"/>
<feature type="region of interest" description="Disordered" evidence="1">
    <location>
        <begin position="1"/>
        <end position="30"/>
    </location>
</feature>
<protein>
    <submittedName>
        <fullName evidence="2">PEP-CTERM/exosortase system-associated acyltransferase</fullName>
    </submittedName>
</protein>
<dbReference type="AlphaFoldDB" id="A0A7Y8GW76"/>
<dbReference type="InterPro" id="IPR016181">
    <property type="entry name" value="Acyl_CoA_acyltransferase"/>
</dbReference>
<evidence type="ECO:0000256" key="1">
    <source>
        <dbReference type="SAM" id="MobiDB-lite"/>
    </source>
</evidence>
<evidence type="ECO:0000313" key="3">
    <source>
        <dbReference type="Proteomes" id="UP000545507"/>
    </source>
</evidence>
<dbReference type="RefSeq" id="WP_177135904.1">
    <property type="nucleotide sequence ID" value="NZ_VYGV01000009.1"/>
</dbReference>
<keyword evidence="3" id="KW-1185">Reference proteome</keyword>
<reference evidence="2 3" key="1">
    <citation type="submission" date="2019-09" db="EMBL/GenBank/DDBJ databases">
        <title>Hydrogenophaga aromatica sp. nov., isolated from a para-xylene-degrading enrichment culture.</title>
        <authorList>
            <person name="Tancsics A."/>
            <person name="Banerjee S."/>
        </authorList>
    </citation>
    <scope>NUCLEOTIDE SEQUENCE [LARGE SCALE GENOMIC DNA]</scope>
    <source>
        <strain evidence="2 3">D2P1</strain>
    </source>
</reference>
<comment type="caution">
    <text evidence="2">The sequence shown here is derived from an EMBL/GenBank/DDBJ whole genome shotgun (WGS) entry which is preliminary data.</text>
</comment>
<organism evidence="2 3">
    <name type="scientific">Hydrogenophaga aromaticivorans</name>
    <dbReference type="NCBI Taxonomy" id="2610898"/>
    <lineage>
        <taxon>Bacteria</taxon>
        <taxon>Pseudomonadati</taxon>
        <taxon>Pseudomonadota</taxon>
        <taxon>Betaproteobacteria</taxon>
        <taxon>Burkholderiales</taxon>
        <taxon>Comamonadaceae</taxon>
        <taxon>Hydrogenophaga</taxon>
    </lineage>
</organism>
<keyword evidence="2" id="KW-0012">Acyltransferase</keyword>
<evidence type="ECO:0000313" key="2">
    <source>
        <dbReference type="EMBL" id="NWF45994.1"/>
    </source>
</evidence>
<keyword evidence="2" id="KW-0808">Transferase</keyword>
<dbReference type="InterPro" id="IPR022484">
    <property type="entry name" value="PEP-CTERM/exosrtase_acylTfrase"/>
</dbReference>
<dbReference type="Pfam" id="PF13444">
    <property type="entry name" value="Acetyltransf_5"/>
    <property type="match status" value="1"/>
</dbReference>
<dbReference type="SUPFAM" id="SSF55729">
    <property type="entry name" value="Acyl-CoA N-acyltransferases (Nat)"/>
    <property type="match status" value="1"/>
</dbReference>
<dbReference type="NCBIfam" id="TIGR03694">
    <property type="entry name" value="exosort_acyl"/>
    <property type="match status" value="1"/>
</dbReference>
<dbReference type="Proteomes" id="UP000545507">
    <property type="component" value="Unassembled WGS sequence"/>
</dbReference>
<gene>
    <name evidence="2" type="ORF">F3K02_12140</name>
</gene>
<sequence>MKTPPLSVTALSDPALQRPPAEAEPSNPVLPAAAPATFGIAEAFMQHLQPQIARSELQRREIYRLRHQVYCEELHYEALHPLREERDPFDAQAVHCAVRHRRSGVLAGTVRLVGKRGAHDRLPLETHCAQALTHPSLLPHHFEPHEVCEISRLAVPAVFRKQSAAAAEGAIVAGGFSEQELRSFPAIAIGLYMAAITLSHETQRHHVFVMMEPRLARGLAFVGIRFQALGEAIEYHGKRGAYYIDTRQLPSQLAPAYLDLLQVIAGELFPRPLTATHPAAAWP</sequence>
<dbReference type="EMBL" id="VYGV01000009">
    <property type="protein sequence ID" value="NWF45994.1"/>
    <property type="molecule type" value="Genomic_DNA"/>
</dbReference>
<name>A0A7Y8GW76_9BURK</name>
<dbReference type="GO" id="GO:0016746">
    <property type="term" value="F:acyltransferase activity"/>
    <property type="evidence" value="ECO:0007669"/>
    <property type="project" value="UniProtKB-KW"/>
</dbReference>